<dbReference type="Proteomes" id="UP001061302">
    <property type="component" value="Chromosome"/>
</dbReference>
<dbReference type="EMBL" id="CP106753">
    <property type="protein sequence ID" value="UXY16985.1"/>
    <property type="molecule type" value="Genomic_DNA"/>
</dbReference>
<evidence type="ECO:0000313" key="3">
    <source>
        <dbReference type="Proteomes" id="UP001061302"/>
    </source>
</evidence>
<feature type="region of interest" description="Disordered" evidence="1">
    <location>
        <begin position="50"/>
        <end position="75"/>
    </location>
</feature>
<dbReference type="RefSeq" id="WP_263126412.1">
    <property type="nucleotide sequence ID" value="NZ_CP106753.1"/>
</dbReference>
<proteinExistence type="predicted"/>
<name>A0ABY6DRI8_9NEIS</name>
<feature type="compositionally biased region" description="Pro residues" evidence="1">
    <location>
        <begin position="65"/>
        <end position="75"/>
    </location>
</feature>
<accession>A0ABY6DRI8</accession>
<organism evidence="2 3">
    <name type="scientific">Chitiniphilus purpureus</name>
    <dbReference type="NCBI Taxonomy" id="2981137"/>
    <lineage>
        <taxon>Bacteria</taxon>
        <taxon>Pseudomonadati</taxon>
        <taxon>Pseudomonadota</taxon>
        <taxon>Betaproteobacteria</taxon>
        <taxon>Neisseriales</taxon>
        <taxon>Chitinibacteraceae</taxon>
        <taxon>Chitiniphilus</taxon>
    </lineage>
</organism>
<keyword evidence="3" id="KW-1185">Reference proteome</keyword>
<evidence type="ECO:0000256" key="1">
    <source>
        <dbReference type="SAM" id="MobiDB-lite"/>
    </source>
</evidence>
<protein>
    <submittedName>
        <fullName evidence="2">Uncharacterized protein</fullName>
    </submittedName>
</protein>
<sequence length="75" mass="8184">MPQRKGRGMPLWLEIVLVLVLKAALLAGARTLWFSDPLTRTRQMTVPQARIGQQLLGTREAGAPVHPPPPGPAPR</sequence>
<evidence type="ECO:0000313" key="2">
    <source>
        <dbReference type="EMBL" id="UXY16985.1"/>
    </source>
</evidence>
<reference evidence="2" key="1">
    <citation type="submission" date="2022-10" db="EMBL/GenBank/DDBJ databases">
        <title>Chitiniphilus purpureus sp. nov., a novel chitin-degrading bacterium isolated from crawfish pond sediment.</title>
        <authorList>
            <person name="Li K."/>
        </authorList>
    </citation>
    <scope>NUCLEOTIDE SEQUENCE</scope>
    <source>
        <strain evidence="2">CD1</strain>
    </source>
</reference>
<gene>
    <name evidence="2" type="ORF">N8I74_08240</name>
</gene>